<dbReference type="OrthoDB" id="4160628at2759"/>
<reference evidence="9 10" key="1">
    <citation type="submission" date="2017-03" db="EMBL/GenBank/DDBJ databases">
        <title>Genomes of endolithic fungi from Antarctica.</title>
        <authorList>
            <person name="Coleine C."/>
            <person name="Masonjones S."/>
            <person name="Stajich J.E."/>
        </authorList>
    </citation>
    <scope>NUCLEOTIDE SEQUENCE [LARGE SCALE GENOMIC DNA]</scope>
    <source>
        <strain evidence="9 10">CCFEE 6314</strain>
    </source>
</reference>
<keyword evidence="2" id="KW-0805">Transcription regulation</keyword>
<dbReference type="PANTHER" id="PTHR46910:SF25">
    <property type="entry name" value="ABC-TRANSPORTER-REGULATING TRANSCRIPTION FACTOR"/>
    <property type="match status" value="1"/>
</dbReference>
<evidence type="ECO:0000256" key="6">
    <source>
        <dbReference type="SAM" id="MobiDB-lite"/>
    </source>
</evidence>
<dbReference type="InterPro" id="IPR036864">
    <property type="entry name" value="Zn2-C6_fun-type_DNA-bd_sf"/>
</dbReference>
<evidence type="ECO:0000313" key="10">
    <source>
        <dbReference type="Proteomes" id="UP000288859"/>
    </source>
</evidence>
<dbReference type="InterPro" id="IPR050987">
    <property type="entry name" value="AtrR-like"/>
</dbReference>
<accession>A0A438N357</accession>
<dbReference type="InterPro" id="IPR001138">
    <property type="entry name" value="Zn2Cys6_DnaBD"/>
</dbReference>
<dbReference type="EMBL" id="NAJM01000024">
    <property type="protein sequence ID" value="RVX70167.1"/>
    <property type="molecule type" value="Genomic_DNA"/>
</dbReference>
<name>A0A438N357_EXOME</name>
<dbReference type="CDD" id="cd00067">
    <property type="entry name" value="GAL4"/>
    <property type="match status" value="1"/>
</dbReference>
<dbReference type="Gene3D" id="4.10.240.10">
    <property type="entry name" value="Zn(2)-C6 fungal-type DNA-binding domain"/>
    <property type="match status" value="1"/>
</dbReference>
<keyword evidence="7" id="KW-0812">Transmembrane</keyword>
<dbReference type="PANTHER" id="PTHR46910">
    <property type="entry name" value="TRANSCRIPTION FACTOR PDR1"/>
    <property type="match status" value="1"/>
</dbReference>
<dbReference type="InterPro" id="IPR007219">
    <property type="entry name" value="XnlR_reg_dom"/>
</dbReference>
<evidence type="ECO:0000259" key="8">
    <source>
        <dbReference type="PROSITE" id="PS50048"/>
    </source>
</evidence>
<dbReference type="VEuPathDB" id="FungiDB:PV10_05946"/>
<dbReference type="SUPFAM" id="SSF57701">
    <property type="entry name" value="Zn2/Cys6 DNA-binding domain"/>
    <property type="match status" value="1"/>
</dbReference>
<dbReference type="AlphaFoldDB" id="A0A438N357"/>
<feature type="domain" description="Zn(2)-C6 fungal-type" evidence="8">
    <location>
        <begin position="9"/>
        <end position="36"/>
    </location>
</feature>
<dbReference type="GO" id="GO:0008270">
    <property type="term" value="F:zinc ion binding"/>
    <property type="evidence" value="ECO:0007669"/>
    <property type="project" value="InterPro"/>
</dbReference>
<evidence type="ECO:0000256" key="7">
    <source>
        <dbReference type="SAM" id="Phobius"/>
    </source>
</evidence>
<protein>
    <recommendedName>
        <fullName evidence="8">Zn(2)-C6 fungal-type domain-containing protein</fullName>
    </recommendedName>
</protein>
<dbReference type="GO" id="GO:0003677">
    <property type="term" value="F:DNA binding"/>
    <property type="evidence" value="ECO:0007669"/>
    <property type="project" value="UniProtKB-KW"/>
</dbReference>
<organism evidence="9 10">
    <name type="scientific">Exophiala mesophila</name>
    <name type="common">Black yeast-like fungus</name>
    <dbReference type="NCBI Taxonomy" id="212818"/>
    <lineage>
        <taxon>Eukaryota</taxon>
        <taxon>Fungi</taxon>
        <taxon>Dikarya</taxon>
        <taxon>Ascomycota</taxon>
        <taxon>Pezizomycotina</taxon>
        <taxon>Eurotiomycetes</taxon>
        <taxon>Chaetothyriomycetidae</taxon>
        <taxon>Chaetothyriales</taxon>
        <taxon>Herpotrichiellaceae</taxon>
        <taxon>Exophiala</taxon>
    </lineage>
</organism>
<sequence>MHEPRTAVACTSCREKKIRCRGGIPCEKCTAFGVTCIPPVSRRFKRRAILEQQRTAQLESRLAHMETLLALRSEKTPAHPEPPLVNEPLSTSCENKSSEEYQTQDSCHHPWNPPQDPQTQTLGSAIQDFSESGTLSLDQAPYVARDYGNEFAAQPSSAVGYGNALRRTPDEKEQITISPQNIGQLGTPRTNLVDNNLFSAWAYFEESFEAFYGVVYRPDFETRLMEHFENGDLHDDPSWYALRNAVYATGCRTLLAKENSSSWTEVQQKSWPYFENALSVYVELLYTPTGLTAVRALAAMNLHLEGAGNPALEAMMCASAVRLAQSKGLHRQPARDWNLDTNETLHRNWLFWAIYVHEKQVTHRSGRPSAIEDDSISCQVPAETAAGSTIDREFLTSMIHHAQISSRICKQLLSATSFQRTPEQNMAVMSDLSQQLELWKSSLPHSHQPGSPINPSNFRSTRDLNRILYLHFAYYGSLTAIHTIFFFPWMSVICGVDPHDPVQGKQLSTSTNMVVDAARSIIRATRAMHIDAASPQWLVFYFPMVALINLFLYVLKFPLLSTSSSDIAALDVAVGHFGHLEVITAAELTYPFAREVARIADKTVRGHKVKLSIPATPTDQALADTQMDPVYDFNFATEYNDPTMPMFDLSDLEVLWPEGIPSEGDMIYFQS</sequence>
<feature type="compositionally biased region" description="Polar residues" evidence="6">
    <location>
        <begin position="88"/>
        <end position="105"/>
    </location>
</feature>
<feature type="region of interest" description="Disordered" evidence="6">
    <location>
        <begin position="74"/>
        <end position="119"/>
    </location>
</feature>
<feature type="transmembrane region" description="Helical" evidence="7">
    <location>
        <begin position="537"/>
        <end position="555"/>
    </location>
</feature>
<dbReference type="GO" id="GO:0000981">
    <property type="term" value="F:DNA-binding transcription factor activity, RNA polymerase II-specific"/>
    <property type="evidence" value="ECO:0007669"/>
    <property type="project" value="InterPro"/>
</dbReference>
<evidence type="ECO:0000256" key="1">
    <source>
        <dbReference type="ARBA" id="ARBA00022723"/>
    </source>
</evidence>
<keyword evidence="1" id="KW-0479">Metal-binding</keyword>
<keyword evidence="5" id="KW-0539">Nucleus</keyword>
<proteinExistence type="predicted"/>
<keyword evidence="3" id="KW-0238">DNA-binding</keyword>
<evidence type="ECO:0000256" key="3">
    <source>
        <dbReference type="ARBA" id="ARBA00023125"/>
    </source>
</evidence>
<keyword evidence="7" id="KW-0472">Membrane</keyword>
<evidence type="ECO:0000256" key="2">
    <source>
        <dbReference type="ARBA" id="ARBA00023015"/>
    </source>
</evidence>
<keyword evidence="7" id="KW-1133">Transmembrane helix</keyword>
<dbReference type="SMART" id="SM00066">
    <property type="entry name" value="GAL4"/>
    <property type="match status" value="1"/>
</dbReference>
<comment type="caution">
    <text evidence="9">The sequence shown here is derived from an EMBL/GenBank/DDBJ whole genome shotgun (WGS) entry which is preliminary data.</text>
</comment>
<dbReference type="PROSITE" id="PS00463">
    <property type="entry name" value="ZN2_CY6_FUNGAL_1"/>
    <property type="match status" value="1"/>
</dbReference>
<dbReference type="PROSITE" id="PS50048">
    <property type="entry name" value="ZN2_CY6_FUNGAL_2"/>
    <property type="match status" value="1"/>
</dbReference>
<feature type="transmembrane region" description="Helical" evidence="7">
    <location>
        <begin position="467"/>
        <end position="490"/>
    </location>
</feature>
<evidence type="ECO:0000256" key="5">
    <source>
        <dbReference type="ARBA" id="ARBA00023242"/>
    </source>
</evidence>
<evidence type="ECO:0000313" key="9">
    <source>
        <dbReference type="EMBL" id="RVX70167.1"/>
    </source>
</evidence>
<evidence type="ECO:0000256" key="4">
    <source>
        <dbReference type="ARBA" id="ARBA00023163"/>
    </source>
</evidence>
<dbReference type="Pfam" id="PF04082">
    <property type="entry name" value="Fungal_trans"/>
    <property type="match status" value="1"/>
</dbReference>
<dbReference type="CDD" id="cd12148">
    <property type="entry name" value="fungal_TF_MHR"/>
    <property type="match status" value="1"/>
</dbReference>
<keyword evidence="4" id="KW-0804">Transcription</keyword>
<gene>
    <name evidence="9" type="ORF">B0A52_05500</name>
</gene>
<dbReference type="Pfam" id="PF00172">
    <property type="entry name" value="Zn_clus"/>
    <property type="match status" value="1"/>
</dbReference>
<dbReference type="VEuPathDB" id="FungiDB:PV10_01714"/>
<dbReference type="Proteomes" id="UP000288859">
    <property type="component" value="Unassembled WGS sequence"/>
</dbReference>
<dbReference type="SMART" id="SM00906">
    <property type="entry name" value="Fungal_trans"/>
    <property type="match status" value="1"/>
</dbReference>
<dbReference type="GO" id="GO:0006351">
    <property type="term" value="P:DNA-templated transcription"/>
    <property type="evidence" value="ECO:0007669"/>
    <property type="project" value="InterPro"/>
</dbReference>